<evidence type="ECO:0000313" key="2">
    <source>
        <dbReference type="Proteomes" id="UP001138768"/>
    </source>
</evidence>
<dbReference type="Proteomes" id="UP001138768">
    <property type="component" value="Unassembled WGS sequence"/>
</dbReference>
<reference evidence="1 2" key="1">
    <citation type="journal article" date="2020" name="Microorganisms">
        <title>Osmotic Adaptation and Compatible Solute Biosynthesis of Phototrophic Bacteria as Revealed from Genome Analyses.</title>
        <authorList>
            <person name="Imhoff J.F."/>
            <person name="Rahn T."/>
            <person name="Kunzel S."/>
            <person name="Keller A."/>
            <person name="Neulinger S.C."/>
        </authorList>
    </citation>
    <scope>NUCLEOTIDE SEQUENCE [LARGE SCALE GENOMIC DNA]</scope>
    <source>
        <strain evidence="1 2">DSM 25653</strain>
    </source>
</reference>
<organism evidence="1 2">
    <name type="scientific">Lamprobacter modestohalophilus</name>
    <dbReference type="NCBI Taxonomy" id="1064514"/>
    <lineage>
        <taxon>Bacteria</taxon>
        <taxon>Pseudomonadati</taxon>
        <taxon>Pseudomonadota</taxon>
        <taxon>Gammaproteobacteria</taxon>
        <taxon>Chromatiales</taxon>
        <taxon>Chromatiaceae</taxon>
        <taxon>Lamprobacter</taxon>
    </lineage>
</organism>
<gene>
    <name evidence="1" type="ORF">CKO42_20695</name>
</gene>
<proteinExistence type="predicted"/>
<keyword evidence="2" id="KW-1185">Reference proteome</keyword>
<dbReference type="RefSeq" id="WP_200248261.1">
    <property type="nucleotide sequence ID" value="NZ_NRRY01000049.1"/>
</dbReference>
<dbReference type="AlphaFoldDB" id="A0A9X1B645"/>
<protein>
    <submittedName>
        <fullName evidence="1">Acetyltransferase</fullName>
    </submittedName>
</protein>
<dbReference type="EMBL" id="NRRY01000049">
    <property type="protein sequence ID" value="MBK1620804.1"/>
    <property type="molecule type" value="Genomic_DNA"/>
</dbReference>
<evidence type="ECO:0000313" key="1">
    <source>
        <dbReference type="EMBL" id="MBK1620804.1"/>
    </source>
</evidence>
<comment type="caution">
    <text evidence="1">The sequence shown here is derived from an EMBL/GenBank/DDBJ whole genome shotgun (WGS) entry which is preliminary data.</text>
</comment>
<sequence length="80" mass="9299">MFLKHTSTGKLMQVVDLQDLMNPMHEQVAMRLHYGEEAQDPETVDKQELQFPSGEALPRAWTDPHYRDDEVEAAHHDRSI</sequence>
<name>A0A9X1B645_9GAMM</name>
<accession>A0A9X1B645</accession>